<keyword evidence="2" id="KW-1185">Reference proteome</keyword>
<dbReference type="Gene3D" id="3.40.50.300">
    <property type="entry name" value="P-loop containing nucleotide triphosphate hydrolases"/>
    <property type="match status" value="1"/>
</dbReference>
<comment type="caution">
    <text evidence="1">The sequence shown here is derived from an EMBL/GenBank/DDBJ whole genome shotgun (WGS) entry which is preliminary data.</text>
</comment>
<organism evidence="1 2">
    <name type="scientific">Candidatus Rhodoblastus alkanivorans</name>
    <dbReference type="NCBI Taxonomy" id="2954117"/>
    <lineage>
        <taxon>Bacteria</taxon>
        <taxon>Pseudomonadati</taxon>
        <taxon>Pseudomonadota</taxon>
        <taxon>Alphaproteobacteria</taxon>
        <taxon>Hyphomicrobiales</taxon>
        <taxon>Rhodoblastaceae</taxon>
        <taxon>Rhodoblastus</taxon>
    </lineage>
</organism>
<gene>
    <name evidence="1" type="ORF">K2U94_04600</name>
</gene>
<dbReference type="Proteomes" id="UP001139104">
    <property type="component" value="Unassembled WGS sequence"/>
</dbReference>
<protein>
    <submittedName>
        <fullName evidence="1">Sulfotransferase family protein</fullName>
    </submittedName>
</protein>
<sequence>MLKKERLVFFHVEKCGGTTIYSTLSPLFDRSITSHDGSDANVDGAAASFVSTHTAYYRVRHNPERDFLIASFRDPSTRLRSLYRYWAAMKSGALMTRFADPAALARVQLARNLSVREFASSEDPLLLPHVDNAMVRHFCHVEDRVTEDHFQEACKNIEMIDELLFVETLNRDLLRVFERLGRAPIFDVAVRNVTDKLHLNDPNAWAAPPSDEAAEVSDAEFEYIRPAIIFDARLYAFAANLNRQRAKVSTTAESRYVQIRGMNVAEIVADICYVFAENKRNRIFLWGEWSSKSDTQAWTLGGLSFLRFKILRSDLAKISTPVVLLNLVAFLPDARRWNMVDIGLGDKPAQFRLVFLNPGHVLDVRDISADGAAPERTILVTRGRCRVSLQLLSDGELAEDHECDAFDRDIFAYFRIRFANLPCKPASLFGVADSRTLGMALGQLELKSQESLLVDADPRGDAG</sequence>
<evidence type="ECO:0000313" key="1">
    <source>
        <dbReference type="EMBL" id="MCI4682048.1"/>
    </source>
</evidence>
<dbReference type="RefSeq" id="WP_243066082.1">
    <property type="nucleotide sequence ID" value="NZ_JAIVFK010000002.1"/>
</dbReference>
<dbReference type="EMBL" id="JAIVFP010000001">
    <property type="protein sequence ID" value="MCI4682048.1"/>
    <property type="molecule type" value="Genomic_DNA"/>
</dbReference>
<accession>A0ABS9Z318</accession>
<proteinExistence type="predicted"/>
<reference evidence="1" key="1">
    <citation type="journal article" date="2022" name="ISME J.">
        <title>Identification of active gaseous-alkane degraders at natural gas seeps.</title>
        <authorList>
            <person name="Farhan Ul Haque M."/>
            <person name="Hernandez M."/>
            <person name="Crombie A.T."/>
            <person name="Murrell J.C."/>
        </authorList>
    </citation>
    <scope>NUCLEOTIDE SEQUENCE</scope>
    <source>
        <strain evidence="1">PC2</strain>
    </source>
</reference>
<dbReference type="InterPro" id="IPR027417">
    <property type="entry name" value="P-loop_NTPase"/>
</dbReference>
<name>A0ABS9Z318_9HYPH</name>
<evidence type="ECO:0000313" key="2">
    <source>
        <dbReference type="Proteomes" id="UP001139104"/>
    </source>
</evidence>